<organism evidence="2 3">
    <name type="scientific">Claveliimonas bilis</name>
    <dbReference type="NCBI Taxonomy" id="3028070"/>
    <lineage>
        <taxon>Bacteria</taxon>
        <taxon>Bacillati</taxon>
        <taxon>Bacillota</taxon>
        <taxon>Clostridia</taxon>
        <taxon>Lachnospirales</taxon>
        <taxon>Lachnospiraceae</taxon>
        <taxon>Claveliimonas</taxon>
    </lineage>
</organism>
<dbReference type="Pfam" id="PF00535">
    <property type="entry name" value="Glycos_transf_2"/>
    <property type="match status" value="1"/>
</dbReference>
<evidence type="ECO:0000313" key="2">
    <source>
        <dbReference type="EMBL" id="BDZ77047.1"/>
    </source>
</evidence>
<sequence length="348" mass="40432">MYIIYMNVELSVIVPCYKAEKYVARCLDSLLKQTINEIEIICVNDGSPDHTIDILKGYQEKYSDKVRVIDKCNEGVWKARLEGVTEAKGKYVGFIDADDYVKPNYAEIMLNTAINYDADITICGFERMDMETGIVFSREMCKKENAFSPKNNPAKLISINGAVWNKIFKADLIKSMKTIANPPTIWEDIVFQLLLYPKVKKVAYTGECLICYMVHQNSAINTVKLEQIEEIYCALTEVRDIYAENATDMLSLFDTIAFLHLGISLNFRLSCDKTLDLKSIFQKNNAILNQKFPLWKKSKYLRFSYMVKNGFANWKLWIMKLIYQMHGLRLFLSVYRFMINKLKIDIKW</sequence>
<proteinExistence type="predicted"/>
<keyword evidence="3" id="KW-1185">Reference proteome</keyword>
<name>A0ABN6YV42_9FIRM</name>
<dbReference type="PANTHER" id="PTHR22916:SF3">
    <property type="entry name" value="UDP-GLCNAC:BETAGAL BETA-1,3-N-ACETYLGLUCOSAMINYLTRANSFERASE-LIKE PROTEIN 1"/>
    <property type="match status" value="1"/>
</dbReference>
<protein>
    <recommendedName>
        <fullName evidence="1">Glycosyltransferase 2-like domain-containing protein</fullName>
    </recommendedName>
</protein>
<dbReference type="PANTHER" id="PTHR22916">
    <property type="entry name" value="GLYCOSYLTRANSFERASE"/>
    <property type="match status" value="1"/>
</dbReference>
<dbReference type="Proteomes" id="UP001305815">
    <property type="component" value="Chromosome"/>
</dbReference>
<dbReference type="InterPro" id="IPR029044">
    <property type="entry name" value="Nucleotide-diphossugar_trans"/>
</dbReference>
<dbReference type="InterPro" id="IPR001173">
    <property type="entry name" value="Glyco_trans_2-like"/>
</dbReference>
<dbReference type="SUPFAM" id="SSF53448">
    <property type="entry name" value="Nucleotide-diphospho-sugar transferases"/>
    <property type="match status" value="1"/>
</dbReference>
<evidence type="ECO:0000259" key="1">
    <source>
        <dbReference type="Pfam" id="PF00535"/>
    </source>
</evidence>
<accession>A0ABN6YV42</accession>
<dbReference type="CDD" id="cd00761">
    <property type="entry name" value="Glyco_tranf_GTA_type"/>
    <property type="match status" value="1"/>
</dbReference>
<reference evidence="3" key="1">
    <citation type="journal article" date="2023" name="Int. J. Syst. Evol. Microbiol.">
        <title>Claveliimonas bilis gen. nov., sp. nov., deoxycholic acid-producing bacteria isolated from human faeces, and reclassification of Sellimonas monacensis Zenner et al. 2021 as Claveliimonas monacensis comb. nov.</title>
        <authorList>
            <person name="Hisatomi A."/>
            <person name="Kastawa N.W.E.P.G."/>
            <person name="Song I."/>
            <person name="Ohkuma M."/>
            <person name="Fukiya S."/>
            <person name="Sakamoto M."/>
        </authorList>
    </citation>
    <scope>NUCLEOTIDE SEQUENCE [LARGE SCALE GENOMIC DNA]</scope>
    <source>
        <strain evidence="3">12BBH14</strain>
    </source>
</reference>
<gene>
    <name evidence="2" type="ORF">Lac1_12300</name>
</gene>
<feature type="domain" description="Glycosyltransferase 2-like" evidence="1">
    <location>
        <begin position="11"/>
        <end position="139"/>
    </location>
</feature>
<dbReference type="Gene3D" id="3.90.550.10">
    <property type="entry name" value="Spore Coat Polysaccharide Biosynthesis Protein SpsA, Chain A"/>
    <property type="match status" value="1"/>
</dbReference>
<dbReference type="EMBL" id="AP027742">
    <property type="protein sequence ID" value="BDZ77047.1"/>
    <property type="molecule type" value="Genomic_DNA"/>
</dbReference>
<evidence type="ECO:0000313" key="3">
    <source>
        <dbReference type="Proteomes" id="UP001305815"/>
    </source>
</evidence>